<dbReference type="GO" id="GO:0030148">
    <property type="term" value="P:sphingolipid biosynthetic process"/>
    <property type="evidence" value="ECO:0007669"/>
    <property type="project" value="TreeGrafter"/>
</dbReference>
<dbReference type="Pfam" id="PF01151">
    <property type="entry name" value="ELO"/>
    <property type="match status" value="1"/>
</dbReference>
<comment type="similarity">
    <text evidence="10">Belongs to the ELO family.</text>
</comment>
<evidence type="ECO:0000256" key="5">
    <source>
        <dbReference type="ARBA" id="ARBA00022832"/>
    </source>
</evidence>
<evidence type="ECO:0000256" key="6">
    <source>
        <dbReference type="ARBA" id="ARBA00022989"/>
    </source>
</evidence>
<feature type="transmembrane region" description="Helical" evidence="10">
    <location>
        <begin position="143"/>
        <end position="160"/>
    </location>
</feature>
<keyword evidence="12" id="KW-1185">Reference proteome</keyword>
<evidence type="ECO:0000256" key="3">
    <source>
        <dbReference type="ARBA" id="ARBA00022679"/>
    </source>
</evidence>
<keyword evidence="5 10" id="KW-0276">Fatty acid metabolism</keyword>
<keyword evidence="9 10" id="KW-0275">Fatty acid biosynthesis</keyword>
<dbReference type="EMBL" id="CAJPVJ010032677">
    <property type="protein sequence ID" value="CAG2180607.1"/>
    <property type="molecule type" value="Genomic_DNA"/>
</dbReference>
<keyword evidence="4 10" id="KW-0812">Transmembrane</keyword>
<dbReference type="GO" id="GO:0009922">
    <property type="term" value="F:fatty acid elongase activity"/>
    <property type="evidence" value="ECO:0007669"/>
    <property type="project" value="UniProtKB-EC"/>
</dbReference>
<evidence type="ECO:0000256" key="1">
    <source>
        <dbReference type="ARBA" id="ARBA00004141"/>
    </source>
</evidence>
<comment type="subcellular location">
    <subcellularLocation>
        <location evidence="1">Membrane</location>
        <topology evidence="1">Multi-pass membrane protein</topology>
    </subcellularLocation>
</comment>
<keyword evidence="7 10" id="KW-0443">Lipid metabolism</keyword>
<feature type="transmembrane region" description="Helical" evidence="10">
    <location>
        <begin position="29"/>
        <end position="50"/>
    </location>
</feature>
<dbReference type="AlphaFoldDB" id="A0A7R9MN81"/>
<evidence type="ECO:0000256" key="10">
    <source>
        <dbReference type="RuleBase" id="RU361115"/>
    </source>
</evidence>
<keyword evidence="2 10" id="KW-0444">Lipid biosynthesis</keyword>
<evidence type="ECO:0000256" key="8">
    <source>
        <dbReference type="ARBA" id="ARBA00023136"/>
    </source>
</evidence>
<feature type="transmembrane region" description="Helical" evidence="10">
    <location>
        <begin position="231"/>
        <end position="252"/>
    </location>
</feature>
<dbReference type="GO" id="GO:0005789">
    <property type="term" value="C:endoplasmic reticulum membrane"/>
    <property type="evidence" value="ECO:0007669"/>
    <property type="project" value="TreeGrafter"/>
</dbReference>
<dbReference type="PANTHER" id="PTHR11157:SF69">
    <property type="entry name" value="ELONGATION OF VERY LONG CHAIN FATTY ACIDS PROTEIN 7"/>
    <property type="match status" value="1"/>
</dbReference>
<protein>
    <recommendedName>
        <fullName evidence="10">Elongation of very long chain fatty acids protein</fullName>
        <ecNumber evidence="10">2.3.1.199</ecNumber>
    </recommendedName>
    <alternativeName>
        <fullName evidence="10">Very-long-chain 3-oxoacyl-CoA synthase</fullName>
    </alternativeName>
</protein>
<proteinExistence type="inferred from homology"/>
<evidence type="ECO:0000313" key="11">
    <source>
        <dbReference type="EMBL" id="CAD7663470.1"/>
    </source>
</evidence>
<dbReference type="EC" id="2.3.1.199" evidence="10"/>
<evidence type="ECO:0000256" key="9">
    <source>
        <dbReference type="ARBA" id="ARBA00023160"/>
    </source>
</evidence>
<dbReference type="OrthoDB" id="6503769at2759"/>
<accession>A0A7R9MN81</accession>
<reference evidence="11" key="1">
    <citation type="submission" date="2020-11" db="EMBL/GenBank/DDBJ databases">
        <authorList>
            <person name="Tran Van P."/>
        </authorList>
    </citation>
    <scope>NUCLEOTIDE SEQUENCE</scope>
</reference>
<name>A0A7R9MN81_9ACAR</name>
<feature type="transmembrane region" description="Helical" evidence="10">
    <location>
        <begin position="206"/>
        <end position="225"/>
    </location>
</feature>
<evidence type="ECO:0000256" key="7">
    <source>
        <dbReference type="ARBA" id="ARBA00023098"/>
    </source>
</evidence>
<dbReference type="EMBL" id="OC947502">
    <property type="protein sequence ID" value="CAD7663470.1"/>
    <property type="molecule type" value="Genomic_DNA"/>
</dbReference>
<dbReference type="Proteomes" id="UP000728032">
    <property type="component" value="Unassembled WGS sequence"/>
</dbReference>
<dbReference type="GO" id="GO:0019367">
    <property type="term" value="P:fatty acid elongation, saturated fatty acid"/>
    <property type="evidence" value="ECO:0007669"/>
    <property type="project" value="TreeGrafter"/>
</dbReference>
<dbReference type="InterPro" id="IPR002076">
    <property type="entry name" value="ELO_fam"/>
</dbReference>
<dbReference type="GO" id="GO:0034626">
    <property type="term" value="P:fatty acid elongation, polyunsaturated fatty acid"/>
    <property type="evidence" value="ECO:0007669"/>
    <property type="project" value="TreeGrafter"/>
</dbReference>
<comment type="catalytic activity">
    <reaction evidence="10">
        <text>a very-long-chain acyl-CoA + malonyl-CoA + H(+) = a very-long-chain 3-oxoacyl-CoA + CO2 + CoA</text>
        <dbReference type="Rhea" id="RHEA:32727"/>
        <dbReference type="ChEBI" id="CHEBI:15378"/>
        <dbReference type="ChEBI" id="CHEBI:16526"/>
        <dbReference type="ChEBI" id="CHEBI:57287"/>
        <dbReference type="ChEBI" id="CHEBI:57384"/>
        <dbReference type="ChEBI" id="CHEBI:90725"/>
        <dbReference type="ChEBI" id="CHEBI:90736"/>
        <dbReference type="EC" id="2.3.1.199"/>
    </reaction>
</comment>
<gene>
    <name evidence="11" type="ORF">ONB1V03_LOCUS20028</name>
</gene>
<sequence length="265" mass="31556">LWHYSFYHYWRSEGCPHSQHLPLMGDGPIPVIIIMSAYLLFVTRLGPWIMSRRPALELRGPMLTYNTVMVAMNAYFFFKFISLSQYGRVFANFQFPSKYDNSERTHALILTTYLYSVSKFIDLLDTVFFVLRKRNRQVTGLHLYHHTIVPLLAWMTMKIMPTVPAFQIFGILNSLVHTIMYSYYALSAFGPRIQPYLWWKRYITQVQIIQFVIFITYSILLGKYQQGYPQIWLWVGFIQSPVFFYMFTNFYIKSYLKAKLKSKTH</sequence>
<organism evidence="11">
    <name type="scientific">Oppiella nova</name>
    <dbReference type="NCBI Taxonomy" id="334625"/>
    <lineage>
        <taxon>Eukaryota</taxon>
        <taxon>Metazoa</taxon>
        <taxon>Ecdysozoa</taxon>
        <taxon>Arthropoda</taxon>
        <taxon>Chelicerata</taxon>
        <taxon>Arachnida</taxon>
        <taxon>Acari</taxon>
        <taxon>Acariformes</taxon>
        <taxon>Sarcoptiformes</taxon>
        <taxon>Oribatida</taxon>
        <taxon>Brachypylina</taxon>
        <taxon>Oppioidea</taxon>
        <taxon>Oppiidae</taxon>
        <taxon>Oppiella</taxon>
    </lineage>
</organism>
<keyword evidence="8 10" id="KW-0472">Membrane</keyword>
<evidence type="ECO:0000256" key="2">
    <source>
        <dbReference type="ARBA" id="ARBA00022516"/>
    </source>
</evidence>
<dbReference type="PANTHER" id="PTHR11157">
    <property type="entry name" value="FATTY ACID ACYL TRANSFERASE-RELATED"/>
    <property type="match status" value="1"/>
</dbReference>
<feature type="transmembrane region" description="Helical" evidence="10">
    <location>
        <begin position="62"/>
        <end position="87"/>
    </location>
</feature>
<keyword evidence="3 10" id="KW-0808">Transferase</keyword>
<evidence type="ECO:0000256" key="4">
    <source>
        <dbReference type="ARBA" id="ARBA00022692"/>
    </source>
</evidence>
<feature type="transmembrane region" description="Helical" evidence="10">
    <location>
        <begin position="166"/>
        <end position="186"/>
    </location>
</feature>
<dbReference type="GO" id="GO:0042761">
    <property type="term" value="P:very long-chain fatty acid biosynthetic process"/>
    <property type="evidence" value="ECO:0007669"/>
    <property type="project" value="TreeGrafter"/>
</dbReference>
<evidence type="ECO:0000313" key="12">
    <source>
        <dbReference type="Proteomes" id="UP000728032"/>
    </source>
</evidence>
<feature type="non-terminal residue" evidence="11">
    <location>
        <position position="1"/>
    </location>
</feature>
<feature type="transmembrane region" description="Helical" evidence="10">
    <location>
        <begin position="107"/>
        <end position="131"/>
    </location>
</feature>
<keyword evidence="6 10" id="KW-1133">Transmembrane helix</keyword>
<dbReference type="GO" id="GO:0034625">
    <property type="term" value="P:fatty acid elongation, monounsaturated fatty acid"/>
    <property type="evidence" value="ECO:0007669"/>
    <property type="project" value="TreeGrafter"/>
</dbReference>